<sequence>MRAHCNGPRCTQVTRLGVLNKHRFLLQAMLPIAYTLSNVRLTVNLWECIAS</sequence>
<evidence type="ECO:0000313" key="2">
    <source>
        <dbReference type="Proteomes" id="UP000663193"/>
    </source>
</evidence>
<dbReference type="Proteomes" id="UP000663193">
    <property type="component" value="Chromosome 3"/>
</dbReference>
<proteinExistence type="predicted"/>
<name>A0A7U2EWP7_PHANO</name>
<keyword evidence="2" id="KW-1185">Reference proteome</keyword>
<reference evidence="2" key="1">
    <citation type="journal article" date="2021" name="BMC Genomics">
        <title>Chromosome-level genome assembly and manually-curated proteome of model necrotroph Parastagonospora nodorum Sn15 reveals a genome-wide trove of candidate effector homologs, and redundancy of virulence-related functions within an accessory chromosome.</title>
        <authorList>
            <person name="Bertazzoni S."/>
            <person name="Jones D.A.B."/>
            <person name="Phan H.T."/>
            <person name="Tan K.-C."/>
            <person name="Hane J.K."/>
        </authorList>
    </citation>
    <scope>NUCLEOTIDE SEQUENCE [LARGE SCALE GENOMIC DNA]</scope>
    <source>
        <strain evidence="2">SN15 / ATCC MYA-4574 / FGSC 10173)</strain>
    </source>
</reference>
<accession>A0A7U2EWP7</accession>
<dbReference type="AlphaFoldDB" id="A0A7U2EWP7"/>
<evidence type="ECO:0000313" key="1">
    <source>
        <dbReference type="EMBL" id="QRC93303.1"/>
    </source>
</evidence>
<gene>
    <name evidence="1" type="ORF">JI435_403580</name>
</gene>
<dbReference type="EMBL" id="CP069025">
    <property type="protein sequence ID" value="QRC93303.1"/>
    <property type="molecule type" value="Genomic_DNA"/>
</dbReference>
<organism evidence="1 2">
    <name type="scientific">Phaeosphaeria nodorum (strain SN15 / ATCC MYA-4574 / FGSC 10173)</name>
    <name type="common">Glume blotch fungus</name>
    <name type="synonym">Parastagonospora nodorum</name>
    <dbReference type="NCBI Taxonomy" id="321614"/>
    <lineage>
        <taxon>Eukaryota</taxon>
        <taxon>Fungi</taxon>
        <taxon>Dikarya</taxon>
        <taxon>Ascomycota</taxon>
        <taxon>Pezizomycotina</taxon>
        <taxon>Dothideomycetes</taxon>
        <taxon>Pleosporomycetidae</taxon>
        <taxon>Pleosporales</taxon>
        <taxon>Pleosporineae</taxon>
        <taxon>Phaeosphaeriaceae</taxon>
        <taxon>Parastagonospora</taxon>
    </lineage>
</organism>
<dbReference type="VEuPathDB" id="FungiDB:JI435_403580"/>
<protein>
    <submittedName>
        <fullName evidence="1">Uncharacterized protein</fullName>
    </submittedName>
</protein>